<name>A0A427XP62_9TREE</name>
<dbReference type="AlphaFoldDB" id="A0A427XP62"/>
<keyword evidence="2" id="KW-1185">Reference proteome</keyword>
<dbReference type="Proteomes" id="UP000279236">
    <property type="component" value="Unassembled WGS sequence"/>
</dbReference>
<dbReference type="EMBL" id="RSCE01000008">
    <property type="protein sequence ID" value="RSH80628.1"/>
    <property type="molecule type" value="Genomic_DNA"/>
</dbReference>
<organism evidence="1 2">
    <name type="scientific">Apiotrichum porosum</name>
    <dbReference type="NCBI Taxonomy" id="105984"/>
    <lineage>
        <taxon>Eukaryota</taxon>
        <taxon>Fungi</taxon>
        <taxon>Dikarya</taxon>
        <taxon>Basidiomycota</taxon>
        <taxon>Agaricomycotina</taxon>
        <taxon>Tremellomycetes</taxon>
        <taxon>Trichosporonales</taxon>
        <taxon>Trichosporonaceae</taxon>
        <taxon>Apiotrichum</taxon>
    </lineage>
</organism>
<dbReference type="GeneID" id="39593753"/>
<evidence type="ECO:0000313" key="2">
    <source>
        <dbReference type="Proteomes" id="UP000279236"/>
    </source>
</evidence>
<sequence>MPHATVILQDLAYAVACPRPLGANSDRPGSNPGPDGRAWHGLVMCRTHDACAQRTVQTGNCAILYPSVGKAPGARRGGVRRLGFIHALALSVVTTSGSRTVMLGGVVQMGCTLVDAKEARIPGHTR</sequence>
<accession>A0A427XP62</accession>
<gene>
    <name evidence="1" type="ORF">EHS24_009210</name>
</gene>
<dbReference type="RefSeq" id="XP_028475575.1">
    <property type="nucleotide sequence ID" value="XM_028624503.1"/>
</dbReference>
<protein>
    <submittedName>
        <fullName evidence="1">Uncharacterized protein</fullName>
    </submittedName>
</protein>
<evidence type="ECO:0000313" key="1">
    <source>
        <dbReference type="EMBL" id="RSH80628.1"/>
    </source>
</evidence>
<comment type="caution">
    <text evidence="1">The sequence shown here is derived from an EMBL/GenBank/DDBJ whole genome shotgun (WGS) entry which is preliminary data.</text>
</comment>
<proteinExistence type="predicted"/>
<reference evidence="1 2" key="1">
    <citation type="submission" date="2018-11" db="EMBL/GenBank/DDBJ databases">
        <title>Genome sequence of Apiotrichum porosum DSM 27194.</title>
        <authorList>
            <person name="Aliyu H."/>
            <person name="Gorte O."/>
            <person name="Ochsenreither K."/>
        </authorList>
    </citation>
    <scope>NUCLEOTIDE SEQUENCE [LARGE SCALE GENOMIC DNA]</scope>
    <source>
        <strain evidence="1 2">DSM 27194</strain>
    </source>
</reference>